<feature type="domain" description="ABC transporter" evidence="3">
    <location>
        <begin position="6"/>
        <end position="233"/>
    </location>
</feature>
<keyword evidence="2 4" id="KW-0067">ATP-binding</keyword>
<name>A0ABW1RCT1_9LACO</name>
<dbReference type="EMBL" id="JBHSSL010000020">
    <property type="protein sequence ID" value="MFC6169558.1"/>
    <property type="molecule type" value="Genomic_DNA"/>
</dbReference>
<dbReference type="Gene3D" id="3.40.50.300">
    <property type="entry name" value="P-loop containing nucleotide triphosphate hydrolases"/>
    <property type="match status" value="1"/>
</dbReference>
<evidence type="ECO:0000256" key="2">
    <source>
        <dbReference type="ARBA" id="ARBA00022840"/>
    </source>
</evidence>
<dbReference type="PANTHER" id="PTHR43038:SF3">
    <property type="entry name" value="ABC TRANSPORTER G FAMILY MEMBER 20 ISOFORM X1"/>
    <property type="match status" value="1"/>
</dbReference>
<gene>
    <name evidence="4" type="ORF">ACFQGP_03070</name>
</gene>
<evidence type="ECO:0000313" key="4">
    <source>
        <dbReference type="EMBL" id="MFC6169558.1"/>
    </source>
</evidence>
<dbReference type="PANTHER" id="PTHR43038">
    <property type="entry name" value="ATP-BINDING CASSETTE, SUB-FAMILY H, MEMBER 1"/>
    <property type="match status" value="1"/>
</dbReference>
<evidence type="ECO:0000313" key="5">
    <source>
        <dbReference type="Proteomes" id="UP001596289"/>
    </source>
</evidence>
<evidence type="ECO:0000259" key="3">
    <source>
        <dbReference type="PROSITE" id="PS50893"/>
    </source>
</evidence>
<dbReference type="GO" id="GO:0005524">
    <property type="term" value="F:ATP binding"/>
    <property type="evidence" value="ECO:0007669"/>
    <property type="project" value="UniProtKB-KW"/>
</dbReference>
<proteinExistence type="predicted"/>
<dbReference type="Pfam" id="PF00005">
    <property type="entry name" value="ABC_tran"/>
    <property type="match status" value="1"/>
</dbReference>
<reference evidence="5" key="1">
    <citation type="journal article" date="2019" name="Int. J. Syst. Evol. Microbiol.">
        <title>The Global Catalogue of Microorganisms (GCM) 10K type strain sequencing project: providing services to taxonomists for standard genome sequencing and annotation.</title>
        <authorList>
            <consortium name="The Broad Institute Genomics Platform"/>
            <consortium name="The Broad Institute Genome Sequencing Center for Infectious Disease"/>
            <person name="Wu L."/>
            <person name="Ma J."/>
        </authorList>
    </citation>
    <scope>NUCLEOTIDE SEQUENCE [LARGE SCALE GENOMIC DNA]</scope>
    <source>
        <strain evidence="5">CCM 8904</strain>
    </source>
</reference>
<comment type="caution">
    <text evidence="4">The sequence shown here is derived from an EMBL/GenBank/DDBJ whole genome shotgun (WGS) entry which is preliminary data.</text>
</comment>
<dbReference type="Proteomes" id="UP001596289">
    <property type="component" value="Unassembled WGS sequence"/>
</dbReference>
<dbReference type="SUPFAM" id="SSF52540">
    <property type="entry name" value="P-loop containing nucleoside triphosphate hydrolases"/>
    <property type="match status" value="1"/>
</dbReference>
<accession>A0ABW1RCT1</accession>
<dbReference type="InterPro" id="IPR027417">
    <property type="entry name" value="P-loop_NTPase"/>
</dbReference>
<keyword evidence="5" id="KW-1185">Reference proteome</keyword>
<dbReference type="InterPro" id="IPR003439">
    <property type="entry name" value="ABC_transporter-like_ATP-bd"/>
</dbReference>
<protein>
    <submittedName>
        <fullName evidence="4">ABC transporter ATP-binding protein</fullName>
    </submittedName>
</protein>
<dbReference type="InterPro" id="IPR017871">
    <property type="entry name" value="ABC_transporter-like_CS"/>
</dbReference>
<dbReference type="CDD" id="cd03263">
    <property type="entry name" value="ABC_subfamily_A"/>
    <property type="match status" value="1"/>
</dbReference>
<evidence type="ECO:0000256" key="1">
    <source>
        <dbReference type="ARBA" id="ARBA00022741"/>
    </source>
</evidence>
<organism evidence="4 5">
    <name type="scientific">Loigolactobacillus jiayinensis</name>
    <dbReference type="NCBI Taxonomy" id="2486016"/>
    <lineage>
        <taxon>Bacteria</taxon>
        <taxon>Bacillati</taxon>
        <taxon>Bacillota</taxon>
        <taxon>Bacilli</taxon>
        <taxon>Lactobacillales</taxon>
        <taxon>Lactobacillaceae</taxon>
        <taxon>Loigolactobacillus</taxon>
    </lineage>
</organism>
<dbReference type="RefSeq" id="WP_125551368.1">
    <property type="nucleotide sequence ID" value="NZ_JBHSSL010000020.1"/>
</dbReference>
<keyword evidence="1" id="KW-0547">Nucleotide-binding</keyword>
<dbReference type="SMART" id="SM00382">
    <property type="entry name" value="AAA"/>
    <property type="match status" value="1"/>
</dbReference>
<sequence>MAAAIINLTHLVKKFGTQTILKDINFTVVPGQIVGLIGPSGAGKSTIIKLTLGMEKADNGTATVFGQTMPQRQLLAKIGYMAQTDALYETLSGQENLVFFAKMKGLSKSEIVHEITYVAKVVGLTADLNKRVSGYSGGMKRRLSLAIALLGQPQLIVLDEPTVGIDPALRRQVWRELNKLRDAGRSILITTHVMDEAELADQVALLLDGEVIAFDTPAKLKQQYQVATIEDVFLKAEGVQL</sequence>
<dbReference type="InterPro" id="IPR003593">
    <property type="entry name" value="AAA+_ATPase"/>
</dbReference>
<dbReference type="PROSITE" id="PS50893">
    <property type="entry name" value="ABC_TRANSPORTER_2"/>
    <property type="match status" value="1"/>
</dbReference>
<dbReference type="PROSITE" id="PS00211">
    <property type="entry name" value="ABC_TRANSPORTER_1"/>
    <property type="match status" value="1"/>
</dbReference>